<dbReference type="InterPro" id="IPR052462">
    <property type="entry name" value="SLIRP/GR-RBP-like"/>
</dbReference>
<dbReference type="RefSeq" id="WP_377171966.1">
    <property type="nucleotide sequence ID" value="NZ_JBHSMQ010000015.1"/>
</dbReference>
<dbReference type="InterPro" id="IPR000504">
    <property type="entry name" value="RRM_dom"/>
</dbReference>
<name>A0ABW0KX97_9BACT</name>
<dbReference type="PANTHER" id="PTHR48027">
    <property type="entry name" value="HETEROGENEOUS NUCLEAR RIBONUCLEOPROTEIN 87F-RELATED"/>
    <property type="match status" value="1"/>
</dbReference>
<feature type="domain" description="RRM" evidence="3">
    <location>
        <begin position="3"/>
        <end position="81"/>
    </location>
</feature>
<feature type="compositionally biased region" description="Basic and acidic residues" evidence="2">
    <location>
        <begin position="136"/>
        <end position="150"/>
    </location>
</feature>
<keyword evidence="1" id="KW-0694">RNA-binding</keyword>
<reference evidence="5" key="1">
    <citation type="journal article" date="2019" name="Int. J. Syst. Evol. Microbiol.">
        <title>The Global Catalogue of Microorganisms (GCM) 10K type strain sequencing project: providing services to taxonomists for standard genome sequencing and annotation.</title>
        <authorList>
            <consortium name="The Broad Institute Genomics Platform"/>
            <consortium name="The Broad Institute Genome Sequencing Center for Infectious Disease"/>
            <person name="Wu L."/>
            <person name="Ma J."/>
        </authorList>
    </citation>
    <scope>NUCLEOTIDE SEQUENCE [LARGE SCALE GENOMIC DNA]</scope>
    <source>
        <strain evidence="5">CGMCC 4.1469</strain>
    </source>
</reference>
<dbReference type="CDD" id="cd21608">
    <property type="entry name" value="RRM2_NsCP33_like"/>
    <property type="match status" value="1"/>
</dbReference>
<evidence type="ECO:0000256" key="1">
    <source>
        <dbReference type="ARBA" id="ARBA00022884"/>
    </source>
</evidence>
<evidence type="ECO:0000313" key="5">
    <source>
        <dbReference type="Proteomes" id="UP001596052"/>
    </source>
</evidence>
<dbReference type="InterPro" id="IPR048289">
    <property type="entry name" value="RRM2_NsCP33-like"/>
</dbReference>
<dbReference type="Gene3D" id="3.30.70.330">
    <property type="match status" value="1"/>
</dbReference>
<dbReference type="InterPro" id="IPR035979">
    <property type="entry name" value="RBD_domain_sf"/>
</dbReference>
<dbReference type="InterPro" id="IPR012677">
    <property type="entry name" value="Nucleotide-bd_a/b_plait_sf"/>
</dbReference>
<feature type="compositionally biased region" description="Gly residues" evidence="2">
    <location>
        <begin position="87"/>
        <end position="135"/>
    </location>
</feature>
<protein>
    <submittedName>
        <fullName evidence="4">RNA recognition motif domain-containing protein</fullName>
    </submittedName>
</protein>
<dbReference type="EMBL" id="JBHSMQ010000015">
    <property type="protein sequence ID" value="MFC5458034.1"/>
    <property type="molecule type" value="Genomic_DNA"/>
</dbReference>
<evidence type="ECO:0000256" key="2">
    <source>
        <dbReference type="SAM" id="MobiDB-lite"/>
    </source>
</evidence>
<feature type="region of interest" description="Disordered" evidence="2">
    <location>
        <begin position="80"/>
        <end position="150"/>
    </location>
</feature>
<proteinExistence type="predicted"/>
<sequence length="150" mass="14922">MNTKMYVGNLPFAAQEQDIRELFSQYGGVTEVFLPMDRESGRPRGFAFVTMDSAEAMNAAINAQNGQEFMGRKLAINEARPREERPAGGGGGGRGGYGGGGGGGRGGYGGGGGGGGYGGGGGGGRGGYGGGGGKRGGFDRGNRGGDEGGW</sequence>
<dbReference type="Pfam" id="PF00076">
    <property type="entry name" value="RRM_1"/>
    <property type="match status" value="1"/>
</dbReference>
<organism evidence="4 5">
    <name type="scientific">Prosthecobacter fluviatilis</name>
    <dbReference type="NCBI Taxonomy" id="445931"/>
    <lineage>
        <taxon>Bacteria</taxon>
        <taxon>Pseudomonadati</taxon>
        <taxon>Verrucomicrobiota</taxon>
        <taxon>Verrucomicrobiia</taxon>
        <taxon>Verrucomicrobiales</taxon>
        <taxon>Verrucomicrobiaceae</taxon>
        <taxon>Prosthecobacter</taxon>
    </lineage>
</organism>
<gene>
    <name evidence="4" type="ORF">ACFQDI_24400</name>
</gene>
<comment type="caution">
    <text evidence="4">The sequence shown here is derived from an EMBL/GenBank/DDBJ whole genome shotgun (WGS) entry which is preliminary data.</text>
</comment>
<dbReference type="Proteomes" id="UP001596052">
    <property type="component" value="Unassembled WGS sequence"/>
</dbReference>
<evidence type="ECO:0000259" key="3">
    <source>
        <dbReference type="PROSITE" id="PS50102"/>
    </source>
</evidence>
<keyword evidence="5" id="KW-1185">Reference proteome</keyword>
<dbReference type="PROSITE" id="PS50102">
    <property type="entry name" value="RRM"/>
    <property type="match status" value="1"/>
</dbReference>
<accession>A0ABW0KX97</accession>
<dbReference type="SMART" id="SM00360">
    <property type="entry name" value="RRM"/>
    <property type="match status" value="1"/>
</dbReference>
<evidence type="ECO:0000313" key="4">
    <source>
        <dbReference type="EMBL" id="MFC5458034.1"/>
    </source>
</evidence>
<dbReference type="SUPFAM" id="SSF54928">
    <property type="entry name" value="RNA-binding domain, RBD"/>
    <property type="match status" value="1"/>
</dbReference>